<sequence length="107" mass="11986">MPVSLTASRTAVLRPLEPHHAVEYLAHIDRARNSVDRFVPWASRTVDLDSTRSLLQQLAIAQRVGMTLEGVQRSSFPHGGMRHDMEVWAVLAEEWRAAVPGRFQGVS</sequence>
<gene>
    <name evidence="1" type="ORF">E6W39_23535</name>
</gene>
<accession>A0A540WES6</accession>
<comment type="caution">
    <text evidence="1">The sequence shown here is derived from an EMBL/GenBank/DDBJ whole genome shotgun (WGS) entry which is preliminary data.</text>
</comment>
<dbReference type="OrthoDB" id="5191051at2"/>
<evidence type="ECO:0000313" key="1">
    <source>
        <dbReference type="EMBL" id="TQF07529.1"/>
    </source>
</evidence>
<dbReference type="AlphaFoldDB" id="A0A540WES6"/>
<keyword evidence="2" id="KW-1185">Reference proteome</keyword>
<dbReference type="EMBL" id="VIGB01000003">
    <property type="protein sequence ID" value="TQF07529.1"/>
    <property type="molecule type" value="Genomic_DNA"/>
</dbReference>
<dbReference type="Gene3D" id="3.40.630.30">
    <property type="match status" value="1"/>
</dbReference>
<proteinExistence type="predicted"/>
<dbReference type="GO" id="GO:0016740">
    <property type="term" value="F:transferase activity"/>
    <property type="evidence" value="ECO:0007669"/>
    <property type="project" value="UniProtKB-KW"/>
</dbReference>
<evidence type="ECO:0000313" key="2">
    <source>
        <dbReference type="Proteomes" id="UP000319103"/>
    </source>
</evidence>
<protein>
    <submittedName>
        <fullName evidence="1">GNAT family N-acetyltransferase</fullName>
    </submittedName>
</protein>
<reference evidence="1 2" key="1">
    <citation type="submission" date="2019-06" db="EMBL/GenBank/DDBJ databases">
        <title>Description of Kitasatospora acidophila sp. nov. isolated from pine grove soil, and reclassification of Streptomyces novaecaesareae to Kitasatospora novaeceasareae comb. nov.</title>
        <authorList>
            <person name="Kim M.J."/>
        </authorList>
    </citation>
    <scope>NUCLEOTIDE SEQUENCE [LARGE SCALE GENOMIC DNA]</scope>
    <source>
        <strain evidence="1 2">MMS16-CNU292</strain>
    </source>
</reference>
<organism evidence="1 2">
    <name type="scientific">Kitasatospora acidiphila</name>
    <dbReference type="NCBI Taxonomy" id="2567942"/>
    <lineage>
        <taxon>Bacteria</taxon>
        <taxon>Bacillati</taxon>
        <taxon>Actinomycetota</taxon>
        <taxon>Actinomycetes</taxon>
        <taxon>Kitasatosporales</taxon>
        <taxon>Streptomycetaceae</taxon>
        <taxon>Kitasatospora</taxon>
    </lineage>
</organism>
<name>A0A540WES6_9ACTN</name>
<dbReference type="Proteomes" id="UP000319103">
    <property type="component" value="Unassembled WGS sequence"/>
</dbReference>
<keyword evidence="1" id="KW-0808">Transferase</keyword>